<keyword evidence="1" id="KW-0732">Signal</keyword>
<gene>
    <name evidence="2" type="ORF">SAMN04488109_3652</name>
</gene>
<dbReference type="SUPFAM" id="SSF49464">
    <property type="entry name" value="Carboxypeptidase regulatory domain-like"/>
    <property type="match status" value="1"/>
</dbReference>
<proteinExistence type="predicted"/>
<reference evidence="2 3" key="1">
    <citation type="submission" date="2016-11" db="EMBL/GenBank/DDBJ databases">
        <authorList>
            <person name="Jaros S."/>
            <person name="Januszkiewicz K."/>
            <person name="Wedrychowicz H."/>
        </authorList>
    </citation>
    <scope>NUCLEOTIDE SEQUENCE [LARGE SCALE GENOMIC DNA]</scope>
    <source>
        <strain evidence="2 3">DSM 24574</strain>
    </source>
</reference>
<dbReference type="AlphaFoldDB" id="A0A1M5RY83"/>
<dbReference type="STRING" id="947013.SAMN04488109_3652"/>
<accession>A0A1M5RY83</accession>
<dbReference type="Proteomes" id="UP000184212">
    <property type="component" value="Unassembled WGS sequence"/>
</dbReference>
<dbReference type="InterPro" id="IPR008969">
    <property type="entry name" value="CarboxyPept-like_regulatory"/>
</dbReference>
<keyword evidence="2" id="KW-0121">Carboxypeptidase</keyword>
<dbReference type="Gene3D" id="2.60.40.1120">
    <property type="entry name" value="Carboxypeptidase-like, regulatory domain"/>
    <property type="match status" value="1"/>
</dbReference>
<dbReference type="EMBL" id="FQWQ01000002">
    <property type="protein sequence ID" value="SHH31327.1"/>
    <property type="molecule type" value="Genomic_DNA"/>
</dbReference>
<dbReference type="OrthoDB" id="881540at2"/>
<name>A0A1M5RY83_9BACT</name>
<keyword evidence="2" id="KW-0645">Protease</keyword>
<evidence type="ECO:0000256" key="1">
    <source>
        <dbReference type="SAM" id="SignalP"/>
    </source>
</evidence>
<dbReference type="RefSeq" id="WP_073136681.1">
    <property type="nucleotide sequence ID" value="NZ_FQWQ01000002.1"/>
</dbReference>
<dbReference type="Pfam" id="PF13620">
    <property type="entry name" value="CarboxypepD_reg"/>
    <property type="match status" value="1"/>
</dbReference>
<evidence type="ECO:0000313" key="3">
    <source>
        <dbReference type="Proteomes" id="UP000184212"/>
    </source>
</evidence>
<evidence type="ECO:0000313" key="2">
    <source>
        <dbReference type="EMBL" id="SHH31327.1"/>
    </source>
</evidence>
<feature type="signal peptide" evidence="1">
    <location>
        <begin position="1"/>
        <end position="34"/>
    </location>
</feature>
<organism evidence="2 3">
    <name type="scientific">Chryseolinea serpens</name>
    <dbReference type="NCBI Taxonomy" id="947013"/>
    <lineage>
        <taxon>Bacteria</taxon>
        <taxon>Pseudomonadati</taxon>
        <taxon>Bacteroidota</taxon>
        <taxon>Cytophagia</taxon>
        <taxon>Cytophagales</taxon>
        <taxon>Fulvivirgaceae</taxon>
        <taxon>Chryseolinea</taxon>
    </lineage>
</organism>
<keyword evidence="3" id="KW-1185">Reference proteome</keyword>
<protein>
    <submittedName>
        <fullName evidence="2">Carboxypeptidase regulatory-like domain-containing protein</fullName>
    </submittedName>
</protein>
<feature type="chain" id="PRO_5012635481" evidence="1">
    <location>
        <begin position="35"/>
        <end position="139"/>
    </location>
</feature>
<dbReference type="GO" id="GO:0004180">
    <property type="term" value="F:carboxypeptidase activity"/>
    <property type="evidence" value="ECO:0007669"/>
    <property type="project" value="UniProtKB-KW"/>
</dbReference>
<sequence length="139" mass="15176">MKAKKIQQKTGRLRNVGLLAGMMIASLSFVKAQAQGAIIGQISDFQSGKPVKAYVLLYNDSTLLGGVASDSAGHFKLDHVPQGMYSVHVKLIGYQTEVTPMFQVHAASTSLGQLNLNKIPRRLFGAALWRKRKVASMYL</sequence>
<keyword evidence="2" id="KW-0378">Hydrolase</keyword>